<evidence type="ECO:0000313" key="1">
    <source>
        <dbReference type="EMBL" id="QDU71749.1"/>
    </source>
</evidence>
<sequence>MTATAGVQQVMGMFGQAFWQEAQLKALSDALRGGLPPNREILIAANPKTGSSLLFNAIARILDRPQTQVVYSFDNPEQDLYLPQLTRDCLLRTGVAKLHVCATPANVALLRAFNMTPLVQTRNLFDVIVSARDHVVKDLSDTTDQSPVSLSIRAMEPEAQIDAIIDLHLPWYLRFYAGWRAAADEGSVAVHWIDYDDLIADQAGEVRRALDFLRVDYDADRVGPVLEGLRPGETRFNVGRPGRGRELLTSGQVDRVRRMAGYYRDTDFGPVGIG</sequence>
<dbReference type="RefSeq" id="WP_145445952.1">
    <property type="nucleotide sequence ID" value="NZ_CP036280.1"/>
</dbReference>
<keyword evidence="2" id="KW-1185">Reference proteome</keyword>
<evidence type="ECO:0008006" key="3">
    <source>
        <dbReference type="Google" id="ProtNLM"/>
    </source>
</evidence>
<name>A0A518BXP7_9BACT</name>
<organism evidence="1 2">
    <name type="scientific">Mucisphaera calidilacus</name>
    <dbReference type="NCBI Taxonomy" id="2527982"/>
    <lineage>
        <taxon>Bacteria</taxon>
        <taxon>Pseudomonadati</taxon>
        <taxon>Planctomycetota</taxon>
        <taxon>Phycisphaerae</taxon>
        <taxon>Phycisphaerales</taxon>
        <taxon>Phycisphaeraceae</taxon>
        <taxon>Mucisphaera</taxon>
    </lineage>
</organism>
<dbReference type="Proteomes" id="UP000320386">
    <property type="component" value="Chromosome"/>
</dbReference>
<dbReference type="Gene3D" id="3.40.50.300">
    <property type="entry name" value="P-loop containing nucleotide triphosphate hydrolases"/>
    <property type="match status" value="1"/>
</dbReference>
<gene>
    <name evidence="1" type="ORF">Pan265_16020</name>
</gene>
<dbReference type="InterPro" id="IPR027417">
    <property type="entry name" value="P-loop_NTPase"/>
</dbReference>
<proteinExistence type="predicted"/>
<dbReference type="AlphaFoldDB" id="A0A518BXP7"/>
<evidence type="ECO:0000313" key="2">
    <source>
        <dbReference type="Proteomes" id="UP000320386"/>
    </source>
</evidence>
<reference evidence="1 2" key="1">
    <citation type="submission" date="2019-02" db="EMBL/GenBank/DDBJ databases">
        <title>Deep-cultivation of Planctomycetes and their phenomic and genomic characterization uncovers novel biology.</title>
        <authorList>
            <person name="Wiegand S."/>
            <person name="Jogler M."/>
            <person name="Boedeker C."/>
            <person name="Pinto D."/>
            <person name="Vollmers J."/>
            <person name="Rivas-Marin E."/>
            <person name="Kohn T."/>
            <person name="Peeters S.H."/>
            <person name="Heuer A."/>
            <person name="Rast P."/>
            <person name="Oberbeckmann S."/>
            <person name="Bunk B."/>
            <person name="Jeske O."/>
            <person name="Meyerdierks A."/>
            <person name="Storesund J.E."/>
            <person name="Kallscheuer N."/>
            <person name="Luecker S."/>
            <person name="Lage O.M."/>
            <person name="Pohl T."/>
            <person name="Merkel B.J."/>
            <person name="Hornburger P."/>
            <person name="Mueller R.-W."/>
            <person name="Bruemmer F."/>
            <person name="Labrenz M."/>
            <person name="Spormann A.M."/>
            <person name="Op den Camp H."/>
            <person name="Overmann J."/>
            <person name="Amann R."/>
            <person name="Jetten M.S.M."/>
            <person name="Mascher T."/>
            <person name="Medema M.H."/>
            <person name="Devos D.P."/>
            <person name="Kaster A.-K."/>
            <person name="Ovreas L."/>
            <person name="Rohde M."/>
            <person name="Galperin M.Y."/>
            <person name="Jogler C."/>
        </authorList>
    </citation>
    <scope>NUCLEOTIDE SEQUENCE [LARGE SCALE GENOMIC DNA]</scope>
    <source>
        <strain evidence="1 2">Pan265</strain>
    </source>
</reference>
<dbReference type="KEGG" id="mcad:Pan265_16020"/>
<dbReference type="OrthoDB" id="1437579at2"/>
<accession>A0A518BXP7</accession>
<dbReference type="EMBL" id="CP036280">
    <property type="protein sequence ID" value="QDU71749.1"/>
    <property type="molecule type" value="Genomic_DNA"/>
</dbReference>
<protein>
    <recommendedName>
        <fullName evidence="3">Sulfotransferase domain-containing protein</fullName>
    </recommendedName>
</protein>
<dbReference type="SUPFAM" id="SSF52540">
    <property type="entry name" value="P-loop containing nucleoside triphosphate hydrolases"/>
    <property type="match status" value="1"/>
</dbReference>